<protein>
    <submittedName>
        <fullName evidence="2">Uncharacterized protein</fullName>
    </submittedName>
</protein>
<dbReference type="EMBL" id="CAJNOK010002192">
    <property type="protein sequence ID" value="CAF0848878.1"/>
    <property type="molecule type" value="Genomic_DNA"/>
</dbReference>
<dbReference type="Proteomes" id="UP000682733">
    <property type="component" value="Unassembled WGS sequence"/>
</dbReference>
<dbReference type="EMBL" id="CAJOBA010002192">
    <property type="protein sequence ID" value="CAF3634127.1"/>
    <property type="molecule type" value="Genomic_DNA"/>
</dbReference>
<feature type="non-terminal residue" evidence="2">
    <location>
        <position position="1"/>
    </location>
</feature>
<proteinExistence type="predicted"/>
<sequence>MLKIGDNKFLQKASTSLDEYSYTDRQQTKQQVSVNVDKGQIINTRHSSVSAAFNNSRPVSVASSTGSMAQIYGKIDDNEAEFFAVVTNTPSIRSPKTRIDKPKVTSTSTSTNTDHFTVTSSDIPGRVNGGSHANEEDLTVHHRRSPTTEEGSRSQMTDGGLHLMDSDAIFKEELNKILEKHNKGKVNGMTTDGSTKIEKGNETPVTSTRPEEGNFLTNFFQKLSSSFAVKNIDDGNDALKDGGFENLNDNLVLITRSAPIKTEIKNVSEQKRKSVENVGANSDLLSKFKGLFGSDRHPSIPSAIKSDVITSSAAGTAKEKESDDVDILKLFTGIFTPSSTTATMSVPTTTTITTTAMYNLKDHPSDLLKLHHLQIISQYFQYRLVDHQYKLRTIGPRIDPCGTRFVT</sequence>
<dbReference type="AlphaFoldDB" id="A0A8S2DAH2"/>
<feature type="region of interest" description="Disordered" evidence="1">
    <location>
        <begin position="94"/>
        <end position="160"/>
    </location>
</feature>
<feature type="compositionally biased region" description="Polar residues" evidence="1">
    <location>
        <begin position="104"/>
        <end position="122"/>
    </location>
</feature>
<gene>
    <name evidence="2" type="ORF">OVA965_LOCUS7034</name>
    <name evidence="3" type="ORF">TMI583_LOCUS7030</name>
</gene>
<evidence type="ECO:0000313" key="3">
    <source>
        <dbReference type="EMBL" id="CAF3634127.1"/>
    </source>
</evidence>
<reference evidence="2" key="1">
    <citation type="submission" date="2021-02" db="EMBL/GenBank/DDBJ databases">
        <authorList>
            <person name="Nowell W R."/>
        </authorList>
    </citation>
    <scope>NUCLEOTIDE SEQUENCE</scope>
</reference>
<evidence type="ECO:0000313" key="2">
    <source>
        <dbReference type="EMBL" id="CAF0848878.1"/>
    </source>
</evidence>
<comment type="caution">
    <text evidence="2">The sequence shown here is derived from an EMBL/GenBank/DDBJ whole genome shotgun (WGS) entry which is preliminary data.</text>
</comment>
<accession>A0A8S2DAH2</accession>
<evidence type="ECO:0000313" key="4">
    <source>
        <dbReference type="Proteomes" id="UP000677228"/>
    </source>
</evidence>
<evidence type="ECO:0000256" key="1">
    <source>
        <dbReference type="SAM" id="MobiDB-lite"/>
    </source>
</evidence>
<dbReference type="Proteomes" id="UP000677228">
    <property type="component" value="Unassembled WGS sequence"/>
</dbReference>
<feature type="region of interest" description="Disordered" evidence="1">
    <location>
        <begin position="184"/>
        <end position="212"/>
    </location>
</feature>
<name>A0A8S2DAH2_9BILA</name>
<feature type="compositionally biased region" description="Basic and acidic residues" evidence="1">
    <location>
        <begin position="133"/>
        <end position="152"/>
    </location>
</feature>
<organism evidence="2 4">
    <name type="scientific">Didymodactylos carnosus</name>
    <dbReference type="NCBI Taxonomy" id="1234261"/>
    <lineage>
        <taxon>Eukaryota</taxon>
        <taxon>Metazoa</taxon>
        <taxon>Spiralia</taxon>
        <taxon>Gnathifera</taxon>
        <taxon>Rotifera</taxon>
        <taxon>Eurotatoria</taxon>
        <taxon>Bdelloidea</taxon>
        <taxon>Philodinida</taxon>
        <taxon>Philodinidae</taxon>
        <taxon>Didymodactylos</taxon>
    </lineage>
</organism>